<gene>
    <name evidence="1" type="ORF">Dsin_028981</name>
</gene>
<dbReference type="PANTHER" id="PTHR46890:SF48">
    <property type="entry name" value="RNA-DIRECTED DNA POLYMERASE"/>
    <property type="match status" value="1"/>
</dbReference>
<accession>A0AAD9ZRK7</accession>
<evidence type="ECO:0008006" key="3">
    <source>
        <dbReference type="Google" id="ProtNLM"/>
    </source>
</evidence>
<sequence length="254" mass="28464">MRKSTGSSILDKSGPSMRIAIRNSFTGKLQLGRRGMKLKPSIDQWNSVIDCVPNKLLRRSDFLDIPFSADDVKKALFDMFPIKAPRTDGLPALFYQSHWDTVGHDITTACLRCLNDGDLYPTVNDTLITLIPKIDKPYRMSDFRPISLCNVTYKIVAKTLANRFRFALGDIISEIQSAFVLGRLISDTAIIGFEYDSLLFAKASVKECSNIKSILHTYALALGQAILANQLSVLAMPCPEQRGCVWQILWVWSL</sequence>
<protein>
    <recommendedName>
        <fullName evidence="3">Reverse transcriptase domain-containing protein</fullName>
    </recommendedName>
</protein>
<organism evidence="1 2">
    <name type="scientific">Dipteronia sinensis</name>
    <dbReference type="NCBI Taxonomy" id="43782"/>
    <lineage>
        <taxon>Eukaryota</taxon>
        <taxon>Viridiplantae</taxon>
        <taxon>Streptophyta</taxon>
        <taxon>Embryophyta</taxon>
        <taxon>Tracheophyta</taxon>
        <taxon>Spermatophyta</taxon>
        <taxon>Magnoliopsida</taxon>
        <taxon>eudicotyledons</taxon>
        <taxon>Gunneridae</taxon>
        <taxon>Pentapetalae</taxon>
        <taxon>rosids</taxon>
        <taxon>malvids</taxon>
        <taxon>Sapindales</taxon>
        <taxon>Sapindaceae</taxon>
        <taxon>Hippocastanoideae</taxon>
        <taxon>Acereae</taxon>
        <taxon>Dipteronia</taxon>
    </lineage>
</organism>
<proteinExistence type="predicted"/>
<evidence type="ECO:0000313" key="2">
    <source>
        <dbReference type="Proteomes" id="UP001281410"/>
    </source>
</evidence>
<name>A0AAD9ZRK7_9ROSI</name>
<evidence type="ECO:0000313" key="1">
    <source>
        <dbReference type="EMBL" id="KAK3189420.1"/>
    </source>
</evidence>
<dbReference type="AlphaFoldDB" id="A0AAD9ZRK7"/>
<reference evidence="1" key="1">
    <citation type="journal article" date="2023" name="Plant J.">
        <title>Genome sequences and population genomics provide insights into the demographic history, inbreeding, and mutation load of two 'living fossil' tree species of Dipteronia.</title>
        <authorList>
            <person name="Feng Y."/>
            <person name="Comes H.P."/>
            <person name="Chen J."/>
            <person name="Zhu S."/>
            <person name="Lu R."/>
            <person name="Zhang X."/>
            <person name="Li P."/>
            <person name="Qiu J."/>
            <person name="Olsen K.M."/>
            <person name="Qiu Y."/>
        </authorList>
    </citation>
    <scope>NUCLEOTIDE SEQUENCE</scope>
    <source>
        <strain evidence="1">NBL</strain>
    </source>
</reference>
<dbReference type="InterPro" id="IPR052343">
    <property type="entry name" value="Retrotransposon-Effector_Assoc"/>
</dbReference>
<keyword evidence="2" id="KW-1185">Reference proteome</keyword>
<dbReference type="PANTHER" id="PTHR46890">
    <property type="entry name" value="NON-LTR RETROLELEMENT REVERSE TRANSCRIPTASE-LIKE PROTEIN-RELATED"/>
    <property type="match status" value="1"/>
</dbReference>
<comment type="caution">
    <text evidence="1">The sequence shown here is derived from an EMBL/GenBank/DDBJ whole genome shotgun (WGS) entry which is preliminary data.</text>
</comment>
<dbReference type="Proteomes" id="UP001281410">
    <property type="component" value="Unassembled WGS sequence"/>
</dbReference>
<dbReference type="EMBL" id="JANJYJ010000009">
    <property type="protein sequence ID" value="KAK3189420.1"/>
    <property type="molecule type" value="Genomic_DNA"/>
</dbReference>